<sequence>MVLNINCTPSLSYLGLTRQGQTALLAIHSSYVDTALRLINRGGQQINLRNLVTGWRPLTLAVVRNQEEVVRALLIVMKAVDISDSEDSRYHGSPLTLAARSGQHRLVGMLLEVPSLDRRVTDRRLCTALDLAVLADGNVIIVETLVQTGFAVIPPQLCKALQSGNEAMLWHALHKEVHSILVKPSYRTQIQPSVIRRFYAQWKADIEG</sequence>
<comment type="caution">
    <text evidence="1">The sequence shown here is derived from an EMBL/GenBank/DDBJ whole genome shotgun (WGS) entry which is preliminary data.</text>
</comment>
<reference evidence="1" key="1">
    <citation type="submission" date="2022-08" db="EMBL/GenBank/DDBJ databases">
        <title>Genome Sequence of Lecanicillium fungicola.</title>
        <authorList>
            <person name="Buettner E."/>
        </authorList>
    </citation>
    <scope>NUCLEOTIDE SEQUENCE</scope>
    <source>
        <strain evidence="1">Babe33</strain>
    </source>
</reference>
<gene>
    <name evidence="1" type="ORF">NQ176_g1700</name>
</gene>
<organism evidence="1 2">
    <name type="scientific">Zarea fungicola</name>
    <dbReference type="NCBI Taxonomy" id="93591"/>
    <lineage>
        <taxon>Eukaryota</taxon>
        <taxon>Fungi</taxon>
        <taxon>Dikarya</taxon>
        <taxon>Ascomycota</taxon>
        <taxon>Pezizomycotina</taxon>
        <taxon>Sordariomycetes</taxon>
        <taxon>Hypocreomycetidae</taxon>
        <taxon>Hypocreales</taxon>
        <taxon>Cordycipitaceae</taxon>
        <taxon>Zarea</taxon>
    </lineage>
</organism>
<proteinExistence type="predicted"/>
<protein>
    <submittedName>
        <fullName evidence="1">Uncharacterized protein</fullName>
    </submittedName>
</protein>
<evidence type="ECO:0000313" key="1">
    <source>
        <dbReference type="EMBL" id="KAJ2981976.1"/>
    </source>
</evidence>
<dbReference type="Proteomes" id="UP001143910">
    <property type="component" value="Unassembled WGS sequence"/>
</dbReference>
<keyword evidence="2" id="KW-1185">Reference proteome</keyword>
<name>A0ACC1NSY8_9HYPO</name>
<dbReference type="EMBL" id="JANJQO010000101">
    <property type="protein sequence ID" value="KAJ2981976.1"/>
    <property type="molecule type" value="Genomic_DNA"/>
</dbReference>
<evidence type="ECO:0000313" key="2">
    <source>
        <dbReference type="Proteomes" id="UP001143910"/>
    </source>
</evidence>
<accession>A0ACC1NSY8</accession>